<sequence>MRRFKVKPQTPQVPPSFTQRLVNYFRSRKSTYHISVLRANEGKFPHLDTPVPEDASLPVSHLDAPVPEDAGLPEPLKPKKSESRKNLESGLLQLPPELLIYAMCFLPHSSLYMVRQTCQVLRNLADDFQFDDFHWEIFHHEEPRCFITMPLCEELRLIKRIFLRRSLCKPCLRLFDSGELKARLGELWQPVHCKGCQVSHPELLFPQGGRKHDICVGLLGEFALCKHVNVTGEIEVHNGKNPHFRCLDPEHSPENSMDYEERSAFQRYRPLVQNVSAFDGCVVYSRSFPLVKIAPQQYPGMPALKSRLLKQLKEIQHDGLCQHASTQLESIVLSLPSDKCECFPASGPPVHEPKLAGRDLYRCENHDYDCRHGGALYYWFFENNYVVLKVTIDLATNGADGMNWLANITFPIDQHPIHPILNEKTKGVLWCGDSSCGTGCGNRWLLMVEIMKGLSYREEGGSFGLPRRDRLWAANLPYTLEYQVFQSAADWMTEPNMLRMDLLVPRTTKFDT</sequence>
<accession>A0ABQ8R6I2</accession>
<feature type="region of interest" description="Disordered" evidence="1">
    <location>
        <begin position="57"/>
        <end position="84"/>
    </location>
</feature>
<gene>
    <name evidence="3" type="ORF">NW768_008253</name>
</gene>
<organism evidence="3 4">
    <name type="scientific">Fusarium equiseti</name>
    <name type="common">Fusarium scirpi</name>
    <dbReference type="NCBI Taxonomy" id="61235"/>
    <lineage>
        <taxon>Eukaryota</taxon>
        <taxon>Fungi</taxon>
        <taxon>Dikarya</taxon>
        <taxon>Ascomycota</taxon>
        <taxon>Pezizomycotina</taxon>
        <taxon>Sordariomycetes</taxon>
        <taxon>Hypocreomycetidae</taxon>
        <taxon>Hypocreales</taxon>
        <taxon>Nectriaceae</taxon>
        <taxon>Fusarium</taxon>
        <taxon>Fusarium incarnatum-equiseti species complex</taxon>
    </lineage>
</organism>
<dbReference type="Proteomes" id="UP001152024">
    <property type="component" value="Unassembled WGS sequence"/>
</dbReference>
<protein>
    <recommendedName>
        <fullName evidence="2">F-box domain-containing protein</fullName>
    </recommendedName>
</protein>
<dbReference type="Pfam" id="PF00646">
    <property type="entry name" value="F-box"/>
    <property type="match status" value="1"/>
</dbReference>
<evidence type="ECO:0000256" key="1">
    <source>
        <dbReference type="SAM" id="MobiDB-lite"/>
    </source>
</evidence>
<dbReference type="InterPro" id="IPR001810">
    <property type="entry name" value="F-box_dom"/>
</dbReference>
<evidence type="ECO:0000313" key="3">
    <source>
        <dbReference type="EMBL" id="KAJ4127970.1"/>
    </source>
</evidence>
<dbReference type="InterPro" id="IPR036047">
    <property type="entry name" value="F-box-like_dom_sf"/>
</dbReference>
<dbReference type="PROSITE" id="PS50181">
    <property type="entry name" value="FBOX"/>
    <property type="match status" value="1"/>
</dbReference>
<dbReference type="SUPFAM" id="SSF81383">
    <property type="entry name" value="F-box domain"/>
    <property type="match status" value="1"/>
</dbReference>
<proteinExistence type="predicted"/>
<reference evidence="3" key="1">
    <citation type="submission" date="2022-09" db="EMBL/GenBank/DDBJ databases">
        <title>Fusarium specimens isolated from Avocado Roots.</title>
        <authorList>
            <person name="Stajich J."/>
            <person name="Roper C."/>
            <person name="Heimlech-Rivalta G."/>
        </authorList>
    </citation>
    <scope>NUCLEOTIDE SEQUENCE</scope>
    <source>
        <strain evidence="3">CF00095</strain>
    </source>
</reference>
<name>A0ABQ8R6I2_FUSEQ</name>
<dbReference type="EMBL" id="JAOQBH010000012">
    <property type="protein sequence ID" value="KAJ4127970.1"/>
    <property type="molecule type" value="Genomic_DNA"/>
</dbReference>
<evidence type="ECO:0000313" key="4">
    <source>
        <dbReference type="Proteomes" id="UP001152024"/>
    </source>
</evidence>
<keyword evidence="4" id="KW-1185">Reference proteome</keyword>
<evidence type="ECO:0000259" key="2">
    <source>
        <dbReference type="PROSITE" id="PS50181"/>
    </source>
</evidence>
<dbReference type="Gene3D" id="1.20.1280.50">
    <property type="match status" value="1"/>
</dbReference>
<feature type="domain" description="F-box" evidence="2">
    <location>
        <begin position="88"/>
        <end position="138"/>
    </location>
</feature>
<comment type="caution">
    <text evidence="3">The sequence shown here is derived from an EMBL/GenBank/DDBJ whole genome shotgun (WGS) entry which is preliminary data.</text>
</comment>